<dbReference type="PANTHER" id="PTHR18640:SF5">
    <property type="entry name" value="SODIUM_BILE ACID COTRANSPORTER 7"/>
    <property type="match status" value="1"/>
</dbReference>
<reference evidence="2 3" key="1">
    <citation type="submission" date="2016-09" db="EMBL/GenBank/DDBJ databases">
        <title>Extensive genetic diversity and differential bi-allelic expression allows diatom success in the polar Southern Ocean.</title>
        <authorList>
            <consortium name="DOE Joint Genome Institute"/>
            <person name="Mock T."/>
            <person name="Otillar R.P."/>
            <person name="Strauss J."/>
            <person name="Dupont C."/>
            <person name="Frickenhaus S."/>
            <person name="Maumus F."/>
            <person name="Mcmullan M."/>
            <person name="Sanges R."/>
            <person name="Schmutz J."/>
            <person name="Toseland A."/>
            <person name="Valas R."/>
            <person name="Veluchamy A."/>
            <person name="Ward B.J."/>
            <person name="Allen A."/>
            <person name="Barry K."/>
            <person name="Falciatore A."/>
            <person name="Ferrante M."/>
            <person name="Fortunato A.E."/>
            <person name="Gloeckner G."/>
            <person name="Gruber A."/>
            <person name="Hipkin R."/>
            <person name="Janech M."/>
            <person name="Kroth P."/>
            <person name="Leese F."/>
            <person name="Lindquist E."/>
            <person name="Lyon B.R."/>
            <person name="Martin J."/>
            <person name="Mayer C."/>
            <person name="Parker M."/>
            <person name="Quesneville H."/>
            <person name="Raymond J."/>
            <person name="Uhlig C."/>
            <person name="Valentin K.U."/>
            <person name="Worden A.Z."/>
            <person name="Armbrust E.V."/>
            <person name="Bowler C."/>
            <person name="Green B."/>
            <person name="Moulton V."/>
            <person name="Van Oosterhout C."/>
            <person name="Grigoriev I."/>
        </authorList>
    </citation>
    <scope>NUCLEOTIDE SEQUENCE [LARGE SCALE GENOMIC DNA]</scope>
    <source>
        <strain evidence="2 3">CCMP1102</strain>
    </source>
</reference>
<feature type="transmembrane region" description="Helical" evidence="1">
    <location>
        <begin position="98"/>
        <end position="117"/>
    </location>
</feature>
<protein>
    <recommendedName>
        <fullName evidence="4">SBF-domain-containing protein</fullName>
    </recommendedName>
</protein>
<feature type="transmembrane region" description="Helical" evidence="1">
    <location>
        <begin position="226"/>
        <end position="249"/>
    </location>
</feature>
<accession>A0A1E7FS34</accession>
<dbReference type="InterPro" id="IPR016833">
    <property type="entry name" value="Put_Na-Bile_cotransptr"/>
</dbReference>
<dbReference type="EMBL" id="KV784354">
    <property type="protein sequence ID" value="OEU20915.1"/>
    <property type="molecule type" value="Genomic_DNA"/>
</dbReference>
<name>A0A1E7FS34_9STRA</name>
<feature type="transmembrane region" description="Helical" evidence="1">
    <location>
        <begin position="159"/>
        <end position="179"/>
    </location>
</feature>
<dbReference type="AlphaFoldDB" id="A0A1E7FS34"/>
<dbReference type="InterPro" id="IPR038770">
    <property type="entry name" value="Na+/solute_symporter_sf"/>
</dbReference>
<evidence type="ECO:0000313" key="3">
    <source>
        <dbReference type="Proteomes" id="UP000095751"/>
    </source>
</evidence>
<evidence type="ECO:0000256" key="1">
    <source>
        <dbReference type="SAM" id="Phobius"/>
    </source>
</evidence>
<dbReference type="KEGG" id="fcy:FRACYDRAFT_180844"/>
<organism evidence="2 3">
    <name type="scientific">Fragilariopsis cylindrus CCMP1102</name>
    <dbReference type="NCBI Taxonomy" id="635003"/>
    <lineage>
        <taxon>Eukaryota</taxon>
        <taxon>Sar</taxon>
        <taxon>Stramenopiles</taxon>
        <taxon>Ochrophyta</taxon>
        <taxon>Bacillariophyta</taxon>
        <taxon>Bacillariophyceae</taxon>
        <taxon>Bacillariophycidae</taxon>
        <taxon>Bacillariales</taxon>
        <taxon>Bacillariaceae</taxon>
        <taxon>Fragilariopsis</taxon>
    </lineage>
</organism>
<dbReference type="Pfam" id="PF13593">
    <property type="entry name" value="SBF_like"/>
    <property type="match status" value="1"/>
</dbReference>
<sequence>MCPPTVWALQTITNTRSTFVHGQHHQQQQQQQHRLFNPCCLRAGGDNNDVPITASIVDNDNIITNTSSNTPIQDLSFDPTVSLSQRVSKVVKYADKNYFLIGMFAAVILAKIVPSLGINGGILRPELFIGNYGVALIFLLSGLSLQTKDLTQAISNVKLNGLVQLLIFGFWPFCIGLPLRYVLTRIIPNLIPPALADGLLIMTTLPTTVNMCIMLTSTAGGNTASAICNAVISNLGGIVLTPLLLLKFFGASIHLPFGKMVLKLCQKVLLPVTIGQLLRNSDMVKNFYRNHSKTFKRLQETILLGIVWNAFCNAFGDGLGIQLKHSLVLLLLLPTLHVTALAAFFKLFSLPSLRSTKGETISAMFCSSQKTLAFGLPLVNTIFQGNPNLASYCAPIMFIHPLQMAIGSFLLPTIQKFMDDGDDDAVIEAK</sequence>
<proteinExistence type="predicted"/>
<keyword evidence="1" id="KW-0472">Membrane</keyword>
<feature type="transmembrane region" description="Helical" evidence="1">
    <location>
        <begin position="301"/>
        <end position="321"/>
    </location>
</feature>
<gene>
    <name evidence="2" type="ORF">FRACYDRAFT_180844</name>
</gene>
<dbReference type="Gene3D" id="1.20.1530.20">
    <property type="match status" value="1"/>
</dbReference>
<feature type="transmembrane region" description="Helical" evidence="1">
    <location>
        <begin position="327"/>
        <end position="348"/>
    </location>
</feature>
<keyword evidence="3" id="KW-1185">Reference proteome</keyword>
<feature type="transmembrane region" description="Helical" evidence="1">
    <location>
        <begin position="199"/>
        <end position="219"/>
    </location>
</feature>
<evidence type="ECO:0000313" key="2">
    <source>
        <dbReference type="EMBL" id="OEU20915.1"/>
    </source>
</evidence>
<feature type="transmembrane region" description="Helical" evidence="1">
    <location>
        <begin position="129"/>
        <end position="147"/>
    </location>
</feature>
<dbReference type="OrthoDB" id="188035at2759"/>
<dbReference type="PANTHER" id="PTHR18640">
    <property type="entry name" value="SOLUTE CARRIER FAMILY 10 MEMBER 7"/>
    <property type="match status" value="1"/>
</dbReference>
<dbReference type="GO" id="GO:0005886">
    <property type="term" value="C:plasma membrane"/>
    <property type="evidence" value="ECO:0007669"/>
    <property type="project" value="TreeGrafter"/>
</dbReference>
<keyword evidence="1" id="KW-0812">Transmembrane</keyword>
<keyword evidence="1" id="KW-1133">Transmembrane helix</keyword>
<evidence type="ECO:0008006" key="4">
    <source>
        <dbReference type="Google" id="ProtNLM"/>
    </source>
</evidence>
<dbReference type="Proteomes" id="UP000095751">
    <property type="component" value="Unassembled WGS sequence"/>
</dbReference>
<dbReference type="InParanoid" id="A0A1E7FS34"/>